<dbReference type="EMBL" id="MLAU01004546">
    <property type="protein sequence ID" value="OIW19945.1"/>
    <property type="molecule type" value="Genomic_DNA"/>
</dbReference>
<reference evidence="2 3" key="1">
    <citation type="journal article" date="2017" name="Plant Biotechnol. J.">
        <title>A comprehensive draft genome sequence for lupin (Lupinus angustifolius), an emerging health food: insights into plant-microbe interactions and legume evolution.</title>
        <authorList>
            <person name="Hane J.K."/>
            <person name="Ming Y."/>
            <person name="Kamphuis L.G."/>
            <person name="Nelson M.N."/>
            <person name="Garg G."/>
            <person name="Atkins C.A."/>
            <person name="Bayer P.E."/>
            <person name="Bravo A."/>
            <person name="Bringans S."/>
            <person name="Cannon S."/>
            <person name="Edwards D."/>
            <person name="Foley R."/>
            <person name="Gao L.L."/>
            <person name="Harrison M.J."/>
            <person name="Huang W."/>
            <person name="Hurgobin B."/>
            <person name="Li S."/>
            <person name="Liu C.W."/>
            <person name="McGrath A."/>
            <person name="Morahan G."/>
            <person name="Murray J."/>
            <person name="Weller J."/>
            <person name="Jian J."/>
            <person name="Singh K.B."/>
        </authorList>
    </citation>
    <scope>NUCLEOTIDE SEQUENCE [LARGE SCALE GENOMIC DNA]</scope>
    <source>
        <strain evidence="3">cv. Tanjil</strain>
        <tissue evidence="2">Whole plant</tissue>
    </source>
</reference>
<name>A0A394D980_LUPAN</name>
<accession>A0A394D980</accession>
<dbReference type="AlphaFoldDB" id="A0A394D980"/>
<feature type="region of interest" description="Disordered" evidence="1">
    <location>
        <begin position="1"/>
        <end position="20"/>
    </location>
</feature>
<evidence type="ECO:0000256" key="1">
    <source>
        <dbReference type="SAM" id="MobiDB-lite"/>
    </source>
</evidence>
<keyword evidence="3" id="KW-1185">Reference proteome</keyword>
<proteinExistence type="predicted"/>
<sequence length="64" mass="7620">MSATTSFDSDNLRSPLMPAEKEEEQSKKLCIDEMLQLKHFVLTNLAWSLEACHFRLRRRRIQRL</sequence>
<dbReference type="Proteomes" id="UP000188354">
    <property type="component" value="Unassembled WGS sequence"/>
</dbReference>
<comment type="caution">
    <text evidence="2">The sequence shown here is derived from an EMBL/GenBank/DDBJ whole genome shotgun (WGS) entry which is preliminary data.</text>
</comment>
<evidence type="ECO:0000313" key="3">
    <source>
        <dbReference type="Proteomes" id="UP000188354"/>
    </source>
</evidence>
<protein>
    <submittedName>
        <fullName evidence="2">Uncharacterized protein</fullName>
    </submittedName>
</protein>
<evidence type="ECO:0000313" key="2">
    <source>
        <dbReference type="EMBL" id="OIW19945.1"/>
    </source>
</evidence>
<organism evidence="2 3">
    <name type="scientific">Lupinus angustifolius</name>
    <name type="common">Narrow-leaved blue lupine</name>
    <dbReference type="NCBI Taxonomy" id="3871"/>
    <lineage>
        <taxon>Eukaryota</taxon>
        <taxon>Viridiplantae</taxon>
        <taxon>Streptophyta</taxon>
        <taxon>Embryophyta</taxon>
        <taxon>Tracheophyta</taxon>
        <taxon>Spermatophyta</taxon>
        <taxon>Magnoliopsida</taxon>
        <taxon>eudicotyledons</taxon>
        <taxon>Gunneridae</taxon>
        <taxon>Pentapetalae</taxon>
        <taxon>rosids</taxon>
        <taxon>fabids</taxon>
        <taxon>Fabales</taxon>
        <taxon>Fabaceae</taxon>
        <taxon>Papilionoideae</taxon>
        <taxon>50 kb inversion clade</taxon>
        <taxon>genistoids sensu lato</taxon>
        <taxon>core genistoids</taxon>
        <taxon>Genisteae</taxon>
        <taxon>Lupinus</taxon>
    </lineage>
</organism>
<dbReference type="Gramene" id="OIW19945">
    <property type="protein sequence ID" value="OIW19945"/>
    <property type="gene ID" value="TanjilG_30879"/>
</dbReference>
<gene>
    <name evidence="2" type="ORF">TanjilG_30879</name>
</gene>
<dbReference type="STRING" id="3871.A0A394D980"/>